<dbReference type="SMART" id="SM00267">
    <property type="entry name" value="GGDEF"/>
    <property type="match status" value="1"/>
</dbReference>
<feature type="domain" description="PAC" evidence="4">
    <location>
        <begin position="320"/>
        <end position="371"/>
    </location>
</feature>
<evidence type="ECO:0000259" key="4">
    <source>
        <dbReference type="PROSITE" id="PS50113"/>
    </source>
</evidence>
<dbReference type="NCBIfam" id="TIGR00254">
    <property type="entry name" value="GGDEF"/>
    <property type="match status" value="1"/>
</dbReference>
<dbReference type="InterPro" id="IPR035965">
    <property type="entry name" value="PAS-like_dom_sf"/>
</dbReference>
<evidence type="ECO:0000256" key="3">
    <source>
        <dbReference type="SAM" id="Phobius"/>
    </source>
</evidence>
<dbReference type="Gene3D" id="6.10.340.10">
    <property type="match status" value="1"/>
</dbReference>
<protein>
    <submittedName>
        <fullName evidence="8">EAL domain-containing protein</fullName>
    </submittedName>
</protein>
<keyword evidence="3" id="KW-0472">Membrane</keyword>
<dbReference type="InterPro" id="IPR000014">
    <property type="entry name" value="PAS"/>
</dbReference>
<dbReference type="PROSITE" id="PS50113">
    <property type="entry name" value="PAC"/>
    <property type="match status" value="1"/>
</dbReference>
<dbReference type="RefSeq" id="WP_378066039.1">
    <property type="nucleotide sequence ID" value="NZ_JBHSBL010000006.1"/>
</dbReference>
<dbReference type="Pfam" id="PF13426">
    <property type="entry name" value="PAS_9"/>
    <property type="match status" value="1"/>
</dbReference>
<dbReference type="InterPro" id="IPR052155">
    <property type="entry name" value="Biofilm_reg_signaling"/>
</dbReference>
<dbReference type="Proteomes" id="UP001595867">
    <property type="component" value="Unassembled WGS sequence"/>
</dbReference>
<dbReference type="PANTHER" id="PTHR44757:SF2">
    <property type="entry name" value="BIOFILM ARCHITECTURE MAINTENANCE PROTEIN MBAA"/>
    <property type="match status" value="1"/>
</dbReference>
<evidence type="ECO:0000313" key="9">
    <source>
        <dbReference type="Proteomes" id="UP001595867"/>
    </source>
</evidence>
<evidence type="ECO:0000256" key="2">
    <source>
        <dbReference type="ARBA" id="ARBA00022989"/>
    </source>
</evidence>
<dbReference type="InterPro" id="IPR035919">
    <property type="entry name" value="EAL_sf"/>
</dbReference>
<dbReference type="Gene3D" id="3.20.20.450">
    <property type="entry name" value="EAL domain"/>
    <property type="match status" value="1"/>
</dbReference>
<evidence type="ECO:0000256" key="1">
    <source>
        <dbReference type="ARBA" id="ARBA00022692"/>
    </source>
</evidence>
<dbReference type="Pfam" id="PF00672">
    <property type="entry name" value="HAMP"/>
    <property type="match status" value="1"/>
</dbReference>
<dbReference type="PANTHER" id="PTHR44757">
    <property type="entry name" value="DIGUANYLATE CYCLASE DGCP"/>
    <property type="match status" value="1"/>
</dbReference>
<feature type="transmembrane region" description="Helical" evidence="3">
    <location>
        <begin position="182"/>
        <end position="201"/>
    </location>
</feature>
<dbReference type="NCBIfam" id="TIGR00229">
    <property type="entry name" value="sensory_box"/>
    <property type="match status" value="1"/>
</dbReference>
<dbReference type="InterPro" id="IPR029787">
    <property type="entry name" value="Nucleotide_cyclase"/>
</dbReference>
<comment type="caution">
    <text evidence="8">The sequence shown here is derived from an EMBL/GenBank/DDBJ whole genome shotgun (WGS) entry which is preliminary data.</text>
</comment>
<organism evidence="8 9">
    <name type="scientific">Actinoplanes subglobosus</name>
    <dbReference type="NCBI Taxonomy" id="1547892"/>
    <lineage>
        <taxon>Bacteria</taxon>
        <taxon>Bacillati</taxon>
        <taxon>Actinomycetota</taxon>
        <taxon>Actinomycetes</taxon>
        <taxon>Micromonosporales</taxon>
        <taxon>Micromonosporaceae</taxon>
        <taxon>Actinoplanes</taxon>
    </lineage>
</organism>
<dbReference type="Pfam" id="PF00563">
    <property type="entry name" value="EAL"/>
    <property type="match status" value="1"/>
</dbReference>
<dbReference type="InterPro" id="IPR043128">
    <property type="entry name" value="Rev_trsase/Diguanyl_cyclase"/>
</dbReference>
<dbReference type="SMART" id="SM00304">
    <property type="entry name" value="HAMP"/>
    <property type="match status" value="1"/>
</dbReference>
<dbReference type="SUPFAM" id="SSF141868">
    <property type="entry name" value="EAL domain-like"/>
    <property type="match status" value="1"/>
</dbReference>
<evidence type="ECO:0000259" key="6">
    <source>
        <dbReference type="PROSITE" id="PS50885"/>
    </source>
</evidence>
<dbReference type="CDD" id="cd01948">
    <property type="entry name" value="EAL"/>
    <property type="match status" value="1"/>
</dbReference>
<keyword evidence="9" id="KW-1185">Reference proteome</keyword>
<feature type="domain" description="HAMP" evidence="6">
    <location>
        <begin position="203"/>
        <end position="255"/>
    </location>
</feature>
<sequence length="804" mass="87257">MNVRQKLLGGYLLVALLVAVTAGIAWFSSTRSAERAATDEAVRIAQGIALDVSLGLPVDTENEIVSPLYYSPKSLDNYLRRLHEIQSRDAVVVDIGQYVLGDVVPENVGTVFDHDLGDEVGRTIADGRSRVFVETSVDYPAGIKQVVVPMRNSGNATIGAVIVEYTPIYDQLMTATAQAQRITLISSAAVILLVLVLGFGFSGSLVRRITSLTTAVRTIRTGDYSHRVPHDGRDEIGRLARAFNSMAEQLDRSAREILAKEYTDSILAGAGEGICGVDATGRIAFANEAAGRITGLGVAGLLQREAGVLLPDAGDDLTGGTREGRLQRPDGTAVRVEYTVSALEKEGRPIGAVILLRDVTRQRDLEHDLRHQALHDGLTGLPNRKLLLDRLDHALTRSRVSGERIALLYLDLDGFKRVNDSLGHNAGDLLLRTAAERLTGALRPQDTVARLGGDEFAVLLEAAGAADVEALAQRCLEVLSRPFVVHGRQAGVTVSIGVVPDAARFTDADEVVRNADVAMYAAKDLGKNRFMVFETRMHEQLLSRLDQENRLREAVHRGELRLHLQPVVALPEGEVSGAEALVRWQDPQRGLQQPGSFIPLAEETGMIIEIDRWILMEACRTIRQWQEESPATAPAWVSVNLSAVHLDLPDLTDHVAYALATTGLSPHCLVLELTETVMMRDLAVTSARLEELRELGVKIAIDDFGTGYSSLGYLRDIPVDVLKIDRSFITGLVGNGRQQELVSAIMQLGHTLGLRVVAEGVEDAEQLALITVMGCRYAQGYHLGRPQPAGELRAGLTVPVTAPR</sequence>
<dbReference type="InterPro" id="IPR001633">
    <property type="entry name" value="EAL_dom"/>
</dbReference>
<dbReference type="SUPFAM" id="SSF55785">
    <property type="entry name" value="PYP-like sensor domain (PAS domain)"/>
    <property type="match status" value="1"/>
</dbReference>
<accession>A0ABV8IQ12</accession>
<keyword evidence="2 3" id="KW-1133">Transmembrane helix</keyword>
<name>A0ABV8IQ12_9ACTN</name>
<dbReference type="CDD" id="cd01949">
    <property type="entry name" value="GGDEF"/>
    <property type="match status" value="1"/>
</dbReference>
<reference evidence="9" key="1">
    <citation type="journal article" date="2019" name="Int. J. Syst. Evol. Microbiol.">
        <title>The Global Catalogue of Microorganisms (GCM) 10K type strain sequencing project: providing services to taxonomists for standard genome sequencing and annotation.</title>
        <authorList>
            <consortium name="The Broad Institute Genomics Platform"/>
            <consortium name="The Broad Institute Genome Sequencing Center for Infectious Disease"/>
            <person name="Wu L."/>
            <person name="Ma J."/>
        </authorList>
    </citation>
    <scope>NUCLEOTIDE SEQUENCE [LARGE SCALE GENOMIC DNA]</scope>
    <source>
        <strain evidence="9">TBRC 5832</strain>
    </source>
</reference>
<evidence type="ECO:0000313" key="8">
    <source>
        <dbReference type="EMBL" id="MFC4065018.1"/>
    </source>
</evidence>
<dbReference type="InterPro" id="IPR003660">
    <property type="entry name" value="HAMP_dom"/>
</dbReference>
<dbReference type="EMBL" id="JBHSBL010000006">
    <property type="protein sequence ID" value="MFC4065018.1"/>
    <property type="molecule type" value="Genomic_DNA"/>
</dbReference>
<proteinExistence type="predicted"/>
<evidence type="ECO:0000259" key="5">
    <source>
        <dbReference type="PROSITE" id="PS50883"/>
    </source>
</evidence>
<feature type="domain" description="GGDEF" evidence="7">
    <location>
        <begin position="403"/>
        <end position="535"/>
    </location>
</feature>
<dbReference type="SUPFAM" id="SSF55073">
    <property type="entry name" value="Nucleotide cyclase"/>
    <property type="match status" value="1"/>
</dbReference>
<dbReference type="CDD" id="cd06225">
    <property type="entry name" value="HAMP"/>
    <property type="match status" value="1"/>
</dbReference>
<evidence type="ECO:0000259" key="7">
    <source>
        <dbReference type="PROSITE" id="PS50887"/>
    </source>
</evidence>
<feature type="domain" description="EAL" evidence="5">
    <location>
        <begin position="544"/>
        <end position="800"/>
    </location>
</feature>
<dbReference type="PROSITE" id="PS50885">
    <property type="entry name" value="HAMP"/>
    <property type="match status" value="1"/>
</dbReference>
<dbReference type="PROSITE" id="PS50887">
    <property type="entry name" value="GGDEF"/>
    <property type="match status" value="1"/>
</dbReference>
<dbReference type="PROSITE" id="PS50883">
    <property type="entry name" value="EAL"/>
    <property type="match status" value="1"/>
</dbReference>
<dbReference type="SUPFAM" id="SSF158472">
    <property type="entry name" value="HAMP domain-like"/>
    <property type="match status" value="1"/>
</dbReference>
<dbReference type="Gene3D" id="3.30.70.270">
    <property type="match status" value="1"/>
</dbReference>
<dbReference type="InterPro" id="IPR000700">
    <property type="entry name" value="PAS-assoc_C"/>
</dbReference>
<gene>
    <name evidence="8" type="ORF">ACFO0C_08745</name>
</gene>
<dbReference type="Pfam" id="PF00990">
    <property type="entry name" value="GGDEF"/>
    <property type="match status" value="1"/>
</dbReference>
<dbReference type="InterPro" id="IPR000160">
    <property type="entry name" value="GGDEF_dom"/>
</dbReference>
<dbReference type="CDD" id="cd00130">
    <property type="entry name" value="PAS"/>
    <property type="match status" value="1"/>
</dbReference>
<dbReference type="SMART" id="SM00052">
    <property type="entry name" value="EAL"/>
    <property type="match status" value="1"/>
</dbReference>
<keyword evidence="1 3" id="KW-0812">Transmembrane</keyword>
<dbReference type="Gene3D" id="3.30.450.20">
    <property type="entry name" value="PAS domain"/>
    <property type="match status" value="1"/>
</dbReference>